<feature type="region of interest" description="Disordered" evidence="2">
    <location>
        <begin position="1871"/>
        <end position="1905"/>
    </location>
</feature>
<comment type="similarity">
    <text evidence="1">Belongs to the glycosyltransferase 47 family.</text>
</comment>
<feature type="region of interest" description="Disordered" evidence="2">
    <location>
        <begin position="1240"/>
        <end position="1274"/>
    </location>
</feature>
<dbReference type="InterPro" id="IPR040911">
    <property type="entry name" value="Exostosin_GT47"/>
</dbReference>
<proteinExistence type="inferred from homology"/>
<dbReference type="GO" id="GO:0016757">
    <property type="term" value="F:glycosyltransferase activity"/>
    <property type="evidence" value="ECO:0007669"/>
    <property type="project" value="InterPro"/>
</dbReference>
<dbReference type="EMBL" id="LSRX01000022">
    <property type="protein sequence ID" value="OLQ13899.1"/>
    <property type="molecule type" value="Genomic_DNA"/>
</dbReference>
<feature type="region of interest" description="Disordered" evidence="2">
    <location>
        <begin position="2140"/>
        <end position="2178"/>
    </location>
</feature>
<dbReference type="PANTHER" id="PTHR11062:SF281">
    <property type="entry name" value="EXOSTOSIN-LIKE 2"/>
    <property type="match status" value="1"/>
</dbReference>
<evidence type="ECO:0000259" key="4">
    <source>
        <dbReference type="Pfam" id="PF03016"/>
    </source>
</evidence>
<keyword evidence="3" id="KW-0732">Signal</keyword>
<comment type="caution">
    <text evidence="5">The sequence shown here is derived from an EMBL/GenBank/DDBJ whole genome shotgun (WGS) entry which is preliminary data.</text>
</comment>
<dbReference type="PANTHER" id="PTHR11062">
    <property type="entry name" value="EXOSTOSIN HEPARAN SULFATE GLYCOSYLTRANSFERASE -RELATED"/>
    <property type="match status" value="1"/>
</dbReference>
<reference evidence="5 6" key="1">
    <citation type="submission" date="2016-02" db="EMBL/GenBank/DDBJ databases">
        <title>Genome analysis of coral dinoflagellate symbionts highlights evolutionary adaptations to a symbiotic lifestyle.</title>
        <authorList>
            <person name="Aranda M."/>
            <person name="Li Y."/>
            <person name="Liew Y.J."/>
            <person name="Baumgarten S."/>
            <person name="Simakov O."/>
            <person name="Wilson M."/>
            <person name="Piel J."/>
            <person name="Ashoor H."/>
            <person name="Bougouffa S."/>
            <person name="Bajic V.B."/>
            <person name="Ryu T."/>
            <person name="Ravasi T."/>
            <person name="Bayer T."/>
            <person name="Micklem G."/>
            <person name="Kim H."/>
            <person name="Bhak J."/>
            <person name="Lajeunesse T.C."/>
            <person name="Voolstra C.R."/>
        </authorList>
    </citation>
    <scope>NUCLEOTIDE SEQUENCE [LARGE SCALE GENOMIC DNA]</scope>
    <source>
        <strain evidence="5 6">CCMP2467</strain>
    </source>
</reference>
<feature type="chain" id="PRO_5012796673" description="Exostosin GT47 domain-containing protein" evidence="3">
    <location>
        <begin position="33"/>
        <end position="2178"/>
    </location>
</feature>
<dbReference type="InterPro" id="IPR004263">
    <property type="entry name" value="Exostosin"/>
</dbReference>
<evidence type="ECO:0000256" key="2">
    <source>
        <dbReference type="SAM" id="MobiDB-lite"/>
    </source>
</evidence>
<feature type="compositionally biased region" description="Low complexity" evidence="2">
    <location>
        <begin position="1247"/>
        <end position="1269"/>
    </location>
</feature>
<feature type="region of interest" description="Disordered" evidence="2">
    <location>
        <begin position="1967"/>
        <end position="1990"/>
    </location>
</feature>
<keyword evidence="6" id="KW-1185">Reference proteome</keyword>
<feature type="domain" description="Exostosin GT47" evidence="4">
    <location>
        <begin position="684"/>
        <end position="1020"/>
    </location>
</feature>
<evidence type="ECO:0000313" key="5">
    <source>
        <dbReference type="EMBL" id="OLQ13899.1"/>
    </source>
</evidence>
<accession>A0A1Q9F2L2</accession>
<dbReference type="OrthoDB" id="444495at2759"/>
<feature type="signal peptide" evidence="3">
    <location>
        <begin position="1"/>
        <end position="32"/>
    </location>
</feature>
<gene>
    <name evidence="5" type="ORF">AK812_SmicGene2032</name>
</gene>
<sequence>MFSTRGACQAVKAPWFALVLFFAICFCGTTSCTTDGSCAAACAVSSTSCTGVYCDPVFSRCDCPSEALLRADGSCEVFSAAAAEDVVCGHDIAWLAIYFSLERTAQIRVCGHACSAMERLRKVVLACLQVLLHAHCWTIQGQEWVVSTGIPVSLEVSGSNLTSSRRLRILAPTSSCDEAGGASGDLPFLVNCTSGCTQAREDTSLALHTCIFDAAKVAAVRVQSAHKVEVEFDVVPGIRAHDRIAAAKSFTPSAKRLDELCQFFSLEKARAVLVSDVKLDDVLCLWIFLMYNFARPANHKVEVDVYMTGIRDSAAAACLAQHVFDAAEAAVKERGGSCPIAFRVLASKRPAESAPRHEKDTYKPYRDGSAGFPQASERSLAFWEDLPEEARKADLVGVIAQFFNFEVVADTTSLCKDMLDVIVPKPGGILIFQSGFNTRVPLHAEDMVWGTLAEKVERAGANIALISNGFSFDKASGKSGVIPPDGETMRKLERLNPTLWSHLRDAGLKETLRFSVDQMAKWLTKVPMTGVDYSNSDLNAGLAAVRSRHGIPEVPDVGDFLQEQYLKARQDDTKVNPVLSACRELHALANTCCGAAASGSAFGHCMSILGAWLGCRTVCGEFIEDSYESSVTKSLSVLVGGAHRQPDQQPLVQARVSKAIFQDSLSFDFKAVARHWRSEAGDLEKSVKIFVHPVPKCAGEELLEFFISRGHGSGFGWTRAVQLHAVHIKAVHNAIMGSPARVEDPEDATVFYIPAFPSLLVERYIDADEGKVDVLNCMSASWAMLREEFFLRNAGYDHFISAGTCHPYSICSALECDVTNFHPFAVNVFALVGGVREMVHPDFIFTPGKGFQRLRTIIVPFPVTLDCERLLQLSSPERVRSIDVAFVGTDNSRVRRIFKELMEDSTLSYGSNPRLHIEVLPDDDVGEGARKLALGSVGTGGDKSVDELYSNSQFCLILPGHIYDLGRRAYDAMARACILVIVALEPMSVAVPFAWQMPWDEFAIFTSIRSLQDAAKVLDTLSTAADEESGRERIAARRKAMLKYLPRLFLPPHKNCMPGMPTAMDGILREIAVRQDYLGRAVSNLEKFGKSLECTDGQHFAALLQSEAAVLEPCEWARKEEMLQPSFLASPAKGQVMWAARNINVPQSLAWMESGLWIGDIKIILGSEVQCRADCAEEHITSLRGLATGGHEVAATANPRRFVLQTNLPTVGGSWGSLQLTPSPDTLPRDVARALRMDLKRPHTAHTTQLTQLASRSSTSSKQQSAQSKLESGKSAGGESICELMAKCLAPGPQTGQHHGVLQKVSFFQEKIVITSGPVADEMQATTLDIARIGHAELDCRACLLKLRMVAGSQTNWTGGKAQAGYVQIELEQPEFDTLRALVWPMLLRSVFQRKPGPGAKLNDPPRGQLPSFVVSAGSWDCTNRASTQKLWSNTAAAGLRVCAQLHGGTSQIGTLSFVNAAEMPVAWLHPTATAVGAPAPVAVSFVVGLEQSAIDATGGMRLVLHFATAQLQPLQVDGASVLPSTTNTELEQSQAGCGRLIKELWANDSHFPMPRGCSYRTSGEEAELQLSFGSGNDLRPGVTYQIIFMVILKLGATTANSGLELRLMGSDDNFVHELGKPKLNRPLTAGAEFPDPRLAAEVVGGSNGLVELTEDQGPSFDLRISPEVGEAIPSGSLLRVFLSPLTAWASWSSSCTTTSELWDANTTHRADLACEVSSLVAPMAFSNLLHIALPNVSMAAGVRLEIHVGGLAKPSGGFFPEQLAAELRPDATKPHYVRASGSLWAWLPRNSSIAGIVSCTVCGNMAPFRSETNNLLVRFALAATLRSVVDDDDSSGEGRLSLTAPDGYILKQADAFMQREMELQIADEGLAGNEPASPDHNPKKHAEACHASSTPLSQASTAPTTPNMQFRLPSLSLDGFHDEHFPLLTRQLSIPEDEGATFEAPDMFQDISELYMQKYGKYSEEDSAYRDDDGAPGGANTRPRSSKESLQSLLAEVKDLYEQKYGTTFDQSQASEGLFAQKYGRDVDTEYDADGTPWTVTEGTGVPRDCRVESLEQKLAEVKRLFVARYGTSFLTGDNDDWDEAIDFMYDEDGTLWIKSTTTGGPLRIASPLDETLEGMLQEVKTLCDKRFAHKPVEDIQSSWSDEDGAPWIQVGSSSSGASTEKAQPFTGTCGLQ</sequence>
<dbReference type="Proteomes" id="UP000186817">
    <property type="component" value="Unassembled WGS sequence"/>
</dbReference>
<evidence type="ECO:0000256" key="3">
    <source>
        <dbReference type="SAM" id="SignalP"/>
    </source>
</evidence>
<evidence type="ECO:0000256" key="1">
    <source>
        <dbReference type="ARBA" id="ARBA00010271"/>
    </source>
</evidence>
<evidence type="ECO:0000313" key="6">
    <source>
        <dbReference type="Proteomes" id="UP000186817"/>
    </source>
</evidence>
<feature type="compositionally biased region" description="Polar residues" evidence="2">
    <location>
        <begin position="1892"/>
        <end position="1905"/>
    </location>
</feature>
<dbReference type="PROSITE" id="PS51257">
    <property type="entry name" value="PROKAR_LIPOPROTEIN"/>
    <property type="match status" value="1"/>
</dbReference>
<name>A0A1Q9F2L2_SYMMI</name>
<protein>
    <recommendedName>
        <fullName evidence="4">Exostosin GT47 domain-containing protein</fullName>
    </recommendedName>
</protein>
<feature type="compositionally biased region" description="Polar residues" evidence="2">
    <location>
        <begin position="2156"/>
        <end position="2178"/>
    </location>
</feature>
<dbReference type="Pfam" id="PF03016">
    <property type="entry name" value="Exostosin_GT47"/>
    <property type="match status" value="1"/>
</dbReference>
<organism evidence="5 6">
    <name type="scientific">Symbiodinium microadriaticum</name>
    <name type="common">Dinoflagellate</name>
    <name type="synonym">Zooxanthella microadriatica</name>
    <dbReference type="NCBI Taxonomy" id="2951"/>
    <lineage>
        <taxon>Eukaryota</taxon>
        <taxon>Sar</taxon>
        <taxon>Alveolata</taxon>
        <taxon>Dinophyceae</taxon>
        <taxon>Suessiales</taxon>
        <taxon>Symbiodiniaceae</taxon>
        <taxon>Symbiodinium</taxon>
    </lineage>
</organism>